<evidence type="ECO:0000313" key="4">
    <source>
        <dbReference type="EMBL" id="CAI8617110.1"/>
    </source>
</evidence>
<dbReference type="Proteomes" id="UP001157006">
    <property type="component" value="Chromosome 6"/>
</dbReference>
<feature type="compositionally biased region" description="Basic and acidic residues" evidence="2">
    <location>
        <begin position="661"/>
        <end position="670"/>
    </location>
</feature>
<name>A0AAV1B3H3_VICFA</name>
<evidence type="ECO:0000313" key="5">
    <source>
        <dbReference type="Proteomes" id="UP001157006"/>
    </source>
</evidence>
<feature type="compositionally biased region" description="Acidic residues" evidence="2">
    <location>
        <begin position="153"/>
        <end position="165"/>
    </location>
</feature>
<feature type="compositionally biased region" description="Acidic residues" evidence="2">
    <location>
        <begin position="593"/>
        <end position="603"/>
    </location>
</feature>
<feature type="coiled-coil region" evidence="1">
    <location>
        <begin position="464"/>
        <end position="505"/>
    </location>
</feature>
<feature type="region of interest" description="Disordered" evidence="2">
    <location>
        <begin position="775"/>
        <end position="886"/>
    </location>
</feature>
<feature type="domain" description="Transposase-associated" evidence="3">
    <location>
        <begin position="57"/>
        <end position="137"/>
    </location>
</feature>
<gene>
    <name evidence="4" type="ORF">VFH_VI060320</name>
</gene>
<dbReference type="InterPro" id="IPR004252">
    <property type="entry name" value="Probable_transposase_24"/>
</dbReference>
<dbReference type="PROSITE" id="PS51257">
    <property type="entry name" value="PROKAR_LIPOPROTEIN"/>
    <property type="match status" value="1"/>
</dbReference>
<protein>
    <recommendedName>
        <fullName evidence="3">Transposase-associated domain-containing protein</fullName>
    </recommendedName>
</protein>
<dbReference type="Pfam" id="PF13963">
    <property type="entry name" value="Transpos_assoc"/>
    <property type="match status" value="1"/>
</dbReference>
<feature type="region of interest" description="Disordered" evidence="2">
    <location>
        <begin position="576"/>
        <end position="699"/>
    </location>
</feature>
<feature type="compositionally biased region" description="Acidic residues" evidence="2">
    <location>
        <begin position="184"/>
        <end position="197"/>
    </location>
</feature>
<dbReference type="InterPro" id="IPR029480">
    <property type="entry name" value="Transpos_assoc"/>
</dbReference>
<feature type="compositionally biased region" description="Basic and acidic residues" evidence="2">
    <location>
        <begin position="625"/>
        <end position="634"/>
    </location>
</feature>
<dbReference type="Pfam" id="PF03004">
    <property type="entry name" value="Transposase_24"/>
    <property type="match status" value="1"/>
</dbReference>
<dbReference type="AlphaFoldDB" id="A0AAV1B3H3"/>
<accession>A0AAV1B3H3</accession>
<evidence type="ECO:0000256" key="1">
    <source>
        <dbReference type="SAM" id="Coils"/>
    </source>
</evidence>
<evidence type="ECO:0000256" key="2">
    <source>
        <dbReference type="SAM" id="MobiDB-lite"/>
    </source>
</evidence>
<organism evidence="4 5">
    <name type="scientific">Vicia faba</name>
    <name type="common">Broad bean</name>
    <name type="synonym">Faba vulgaris</name>
    <dbReference type="NCBI Taxonomy" id="3906"/>
    <lineage>
        <taxon>Eukaryota</taxon>
        <taxon>Viridiplantae</taxon>
        <taxon>Streptophyta</taxon>
        <taxon>Embryophyta</taxon>
        <taxon>Tracheophyta</taxon>
        <taxon>Spermatophyta</taxon>
        <taxon>Magnoliopsida</taxon>
        <taxon>eudicotyledons</taxon>
        <taxon>Gunneridae</taxon>
        <taxon>Pentapetalae</taxon>
        <taxon>rosids</taxon>
        <taxon>fabids</taxon>
        <taxon>Fabales</taxon>
        <taxon>Fabaceae</taxon>
        <taxon>Papilionoideae</taxon>
        <taxon>50 kb inversion clade</taxon>
        <taxon>NPAAA clade</taxon>
        <taxon>Hologalegina</taxon>
        <taxon>IRL clade</taxon>
        <taxon>Fabeae</taxon>
        <taxon>Vicia</taxon>
    </lineage>
</organism>
<feature type="region of interest" description="Disordered" evidence="2">
    <location>
        <begin position="151"/>
        <end position="206"/>
    </location>
</feature>
<reference evidence="4 5" key="1">
    <citation type="submission" date="2023-01" db="EMBL/GenBank/DDBJ databases">
        <authorList>
            <person name="Kreplak J."/>
        </authorList>
    </citation>
    <scope>NUCLEOTIDE SEQUENCE [LARGE SCALE GENOMIC DNA]</scope>
</reference>
<keyword evidence="5" id="KW-1185">Reference proteome</keyword>
<feature type="compositionally biased region" description="Basic and acidic residues" evidence="2">
    <location>
        <begin position="166"/>
        <end position="183"/>
    </location>
</feature>
<keyword evidence="1" id="KW-0175">Coiled coil</keyword>
<feature type="compositionally biased region" description="Basic residues" evidence="2">
    <location>
        <begin position="577"/>
        <end position="588"/>
    </location>
</feature>
<sequence>MLQNTDKLWTCLPSHNKPISTISHSVSSCTRQEPPYAKLQEGSYSLHRISQRKEMDRSWMYDRFNPHRRGLKFEFVSGVQEFIKKAKEQPCFLSEKKIKCPCETCKCVKSFTPRDVKAHLYKSGFKPNYSIWTEHGELEQNICPMNQSNSSEYMEEEVVVEEEEDPKTPHMEASEEEDPKTPDMEESGEEEDPETPQEMDTNKQNADGKVLIRPCGLGWAPSAAPAAAIKQVIQSHFPGPFHCWRETPEDVREYWWKLFGDKVAWDPHDHRNIKKTFQSRGAKRLSDMLSKVRKKGTRPHWICEEAWKGLIVHWEGEAFLKISTQNKTNRASGKGGAVHTTGRKAHVDVALSMAQELGRSVDPDELFLATHKKKSGNWVDNRSQTTYKHYQDRLKEVETQIGEASQNGTQKVDGATKLELWKEVAGGKSRGRCYGTADFSINLRHGATSLTQESREPYSGRCDHAMHLEAIDAARKEAAAARQEASTARQEAAEAKQHFMLLEEKFFKVMNHMKTLERKSAGASISVVRAHRRHPHNDDDHSLDEVLPVRRRKEQLAIRRHPRYDEDYSLDEISPDRRRKQRWSQSRRPHYDDDGDDDDDDNSLDGIIQHQAKRGQPHYDDDDLLDRGHPHYADADSPEEDISKQHQVKRGHPHYDEEDLLDRGHPHYADDDLPDEVVPKQNRAPRSHPRYDDDDLPDRWHHHYDDDDLLDRRHHHYDDDDLPYEVIPKQNRVPWGHPHYENDNLLYEAAPKQRQAKRGHPYYDDVLPEEVLPKQRQAKRGHPHYDDVSPEEVLPKQRHAKRGHPHYDDVSPEEVLPKQHQAKRGHPHYDDVSPEEVLQKQRQAKRGHTHHDDDLLDEVLPKHHQAKTGHPYHDDSPASHRSRYRH</sequence>
<evidence type="ECO:0000259" key="3">
    <source>
        <dbReference type="Pfam" id="PF13963"/>
    </source>
</evidence>
<dbReference type="EMBL" id="OX451741">
    <property type="protein sequence ID" value="CAI8617110.1"/>
    <property type="molecule type" value="Genomic_DNA"/>
</dbReference>
<proteinExistence type="predicted"/>